<feature type="repeat" description="ARM" evidence="8">
    <location>
        <begin position="260"/>
        <end position="302"/>
    </location>
</feature>
<dbReference type="Gene3D" id="1.25.10.10">
    <property type="entry name" value="Leucine-rich Repeat Variant"/>
    <property type="match status" value="2"/>
</dbReference>
<dbReference type="Proteomes" id="UP000245383">
    <property type="component" value="Unassembled WGS sequence"/>
</dbReference>
<dbReference type="InterPro" id="IPR000225">
    <property type="entry name" value="Armadillo"/>
</dbReference>
<evidence type="ECO:0000256" key="7">
    <source>
        <dbReference type="ARBA" id="ARBA00026209"/>
    </source>
</evidence>
<dbReference type="InterPro" id="IPR016024">
    <property type="entry name" value="ARM-type_fold"/>
</dbReference>
<sequence>MSEWCSVICRKILCLSSPKPQSSEYEPLFADVERQAVNQLIEYFENRAQVNFYEGEPLRALSTLAYSGHAELQRSAAIAFSEVSETEIQPVSREALEPILYLLQSPDVEVQRGASAALGNLAVDPSNKILIVKIGGLEPLIRQMLSPNKEAQCNAVGCITNLATAEENKSKIAKSGALIPLARLAKSNDIRVQKNATGALLNMTHSAENRQQLVIAGAVHVLVGLLNAQDIDVRYYSTTAVSNIAVDAANRIQLQQSETTLLPKLIRLMNEPEHKIRAQAALALRNLASDDDYQFSIVQNGALPSLKNMLLSDDTHMILASIACLRNLSIHPDNEKPILDASFLKPIVLLLDNEYNSGEIACHAISTLRNLSASSDATKVALIDLGILSLLYKSLTNDNMSQLAKSEMTAALAVLALCDSLKKPILDADFLSVLIPLTHSESIDVVGNSAAAIGNLSAHISDYSAFVKCWSKPAGGLQSYLAAFLNRDSEPTFLQIGVWTTLQLVESGNAELKELLAKHPTIPSFLKDIASEYVESNQSSPVLNGDSKNSDLLDSNNITSLDSNNITSLDSNIKEDQFVKPQSASSDESNFHISSLAHKVITKLNN</sequence>
<protein>
    <recommendedName>
        <fullName evidence="7">Vacuolar protein 8</fullName>
    </recommendedName>
</protein>
<reference evidence="9 10" key="1">
    <citation type="journal article" date="2018" name="MBio">
        <title>Comparative Genomics Reveals the Core Gene Toolbox for the Fungus-Insect Symbiosis.</title>
        <authorList>
            <person name="Wang Y."/>
            <person name="Stata M."/>
            <person name="Wang W."/>
            <person name="Stajich J.E."/>
            <person name="White M.M."/>
            <person name="Moncalvo J.M."/>
        </authorList>
    </citation>
    <scope>NUCLEOTIDE SEQUENCE [LARGE SCALE GENOMIC DNA]</scope>
    <source>
        <strain evidence="9 10">SWE-8-4</strain>
    </source>
</reference>
<dbReference type="OrthoDB" id="7537227at2759"/>
<keyword evidence="4" id="KW-0677">Repeat</keyword>
<dbReference type="PANTHER" id="PTHR47249">
    <property type="entry name" value="VACUOLAR PROTEIN 8"/>
    <property type="match status" value="1"/>
</dbReference>
<comment type="similarity">
    <text evidence="2">Belongs to the beta-catenin family.</text>
</comment>
<evidence type="ECO:0000256" key="2">
    <source>
        <dbReference type="ARBA" id="ARBA00005462"/>
    </source>
</evidence>
<dbReference type="SUPFAM" id="SSF48371">
    <property type="entry name" value="ARM repeat"/>
    <property type="match status" value="2"/>
</dbReference>
<feature type="repeat" description="ARM" evidence="8">
    <location>
        <begin position="342"/>
        <end position="386"/>
    </location>
</feature>
<dbReference type="STRING" id="133385.A0A2T9YC25"/>
<dbReference type="GO" id="GO:0000329">
    <property type="term" value="C:fungal-type vacuole membrane"/>
    <property type="evidence" value="ECO:0007669"/>
    <property type="project" value="TreeGrafter"/>
</dbReference>
<name>A0A2T9YC25_9FUNG</name>
<dbReference type="InterPro" id="IPR045156">
    <property type="entry name" value="Vac8"/>
</dbReference>
<evidence type="ECO:0000256" key="1">
    <source>
        <dbReference type="ARBA" id="ARBA00004592"/>
    </source>
</evidence>
<dbReference type="PANTHER" id="PTHR47249:SF1">
    <property type="entry name" value="VACUOLAR PROTEIN 8"/>
    <property type="match status" value="1"/>
</dbReference>
<accession>A0A2T9YC25</accession>
<evidence type="ECO:0000256" key="4">
    <source>
        <dbReference type="ARBA" id="ARBA00022737"/>
    </source>
</evidence>
<feature type="repeat" description="ARM" evidence="8">
    <location>
        <begin position="94"/>
        <end position="136"/>
    </location>
</feature>
<organism evidence="9 10">
    <name type="scientific">Smittium simulii</name>
    <dbReference type="NCBI Taxonomy" id="133385"/>
    <lineage>
        <taxon>Eukaryota</taxon>
        <taxon>Fungi</taxon>
        <taxon>Fungi incertae sedis</taxon>
        <taxon>Zoopagomycota</taxon>
        <taxon>Kickxellomycotina</taxon>
        <taxon>Harpellomycetes</taxon>
        <taxon>Harpellales</taxon>
        <taxon>Legeriomycetaceae</taxon>
        <taxon>Smittium</taxon>
    </lineage>
</organism>
<keyword evidence="6" id="KW-0449">Lipoprotein</keyword>
<dbReference type="SMART" id="SM00185">
    <property type="entry name" value="ARM"/>
    <property type="match status" value="8"/>
</dbReference>
<dbReference type="AlphaFoldDB" id="A0A2T9YC25"/>
<evidence type="ECO:0000256" key="3">
    <source>
        <dbReference type="ARBA" id="ARBA00022554"/>
    </source>
</evidence>
<gene>
    <name evidence="9" type="ORF">BB561_005122</name>
</gene>
<evidence type="ECO:0000256" key="8">
    <source>
        <dbReference type="PROSITE-ProRule" id="PRU00259"/>
    </source>
</evidence>
<keyword evidence="10" id="KW-1185">Reference proteome</keyword>
<dbReference type="Pfam" id="PF00514">
    <property type="entry name" value="Arm"/>
    <property type="match status" value="4"/>
</dbReference>
<evidence type="ECO:0000313" key="10">
    <source>
        <dbReference type="Proteomes" id="UP000245383"/>
    </source>
</evidence>
<feature type="repeat" description="ARM" evidence="8">
    <location>
        <begin position="176"/>
        <end position="218"/>
    </location>
</feature>
<dbReference type="GO" id="GO:0000045">
    <property type="term" value="P:autophagosome assembly"/>
    <property type="evidence" value="ECO:0007669"/>
    <property type="project" value="TreeGrafter"/>
</dbReference>
<keyword evidence="3" id="KW-0926">Vacuole</keyword>
<evidence type="ECO:0000256" key="6">
    <source>
        <dbReference type="ARBA" id="ARBA00023288"/>
    </source>
</evidence>
<comment type="subcellular location">
    <subcellularLocation>
        <location evidence="1">Vacuole membrane</location>
        <topology evidence="1">Lipid-anchor</topology>
    </subcellularLocation>
</comment>
<feature type="repeat" description="ARM" evidence="8">
    <location>
        <begin position="135"/>
        <end position="177"/>
    </location>
</feature>
<evidence type="ECO:0000313" key="9">
    <source>
        <dbReference type="EMBL" id="PVU89880.1"/>
    </source>
</evidence>
<proteinExistence type="inferred from homology"/>
<dbReference type="InterPro" id="IPR011989">
    <property type="entry name" value="ARM-like"/>
</dbReference>
<keyword evidence="5" id="KW-0472">Membrane</keyword>
<dbReference type="FunFam" id="1.25.10.10:FF:000131">
    <property type="entry name" value="Vacuolar protein 8"/>
    <property type="match status" value="1"/>
</dbReference>
<evidence type="ECO:0000256" key="5">
    <source>
        <dbReference type="ARBA" id="ARBA00023136"/>
    </source>
</evidence>
<dbReference type="PROSITE" id="PS50176">
    <property type="entry name" value="ARM_REPEAT"/>
    <property type="match status" value="6"/>
</dbReference>
<dbReference type="GO" id="GO:0043495">
    <property type="term" value="F:protein-membrane adaptor activity"/>
    <property type="evidence" value="ECO:0007669"/>
    <property type="project" value="InterPro"/>
</dbReference>
<comment type="caution">
    <text evidence="9">The sequence shown here is derived from an EMBL/GenBank/DDBJ whole genome shotgun (WGS) entry which is preliminary data.</text>
</comment>
<dbReference type="GO" id="GO:0071562">
    <property type="term" value="P:nucleus-vacuole junction assembly"/>
    <property type="evidence" value="ECO:0007669"/>
    <property type="project" value="InterPro"/>
</dbReference>
<dbReference type="EMBL" id="MBFR01000291">
    <property type="protein sequence ID" value="PVU89880.1"/>
    <property type="molecule type" value="Genomic_DNA"/>
</dbReference>
<feature type="repeat" description="ARM" evidence="8">
    <location>
        <begin position="301"/>
        <end position="343"/>
    </location>
</feature>